<organism evidence="7 8">
    <name type="scientific">Neolecta irregularis (strain DAH-3)</name>
    <dbReference type="NCBI Taxonomy" id="1198029"/>
    <lineage>
        <taxon>Eukaryota</taxon>
        <taxon>Fungi</taxon>
        <taxon>Dikarya</taxon>
        <taxon>Ascomycota</taxon>
        <taxon>Taphrinomycotina</taxon>
        <taxon>Neolectales</taxon>
        <taxon>Neolectaceae</taxon>
        <taxon>Neolecta</taxon>
    </lineage>
</organism>
<dbReference type="OrthoDB" id="21221at2759"/>
<comment type="caution">
    <text evidence="7">The sequence shown here is derived from an EMBL/GenBank/DDBJ whole genome shotgun (WGS) entry which is preliminary data.</text>
</comment>
<evidence type="ECO:0000256" key="4">
    <source>
        <dbReference type="ARBA" id="ARBA00023187"/>
    </source>
</evidence>
<dbReference type="Proteomes" id="UP000186594">
    <property type="component" value="Unassembled WGS sequence"/>
</dbReference>
<evidence type="ECO:0000313" key="8">
    <source>
        <dbReference type="Proteomes" id="UP000186594"/>
    </source>
</evidence>
<protein>
    <submittedName>
        <fullName evidence="7">Uncharacterized protein</fullName>
    </submittedName>
</protein>
<dbReference type="GO" id="GO:0008380">
    <property type="term" value="P:RNA splicing"/>
    <property type="evidence" value="ECO:0007669"/>
    <property type="project" value="UniProtKB-KW"/>
</dbReference>
<evidence type="ECO:0000256" key="2">
    <source>
        <dbReference type="ARBA" id="ARBA00010313"/>
    </source>
</evidence>
<dbReference type="AlphaFoldDB" id="A0A1U7LUA7"/>
<keyword evidence="4" id="KW-0508">mRNA splicing</keyword>
<comment type="similarity">
    <text evidence="2">Belongs to the fl(2)d family.</text>
</comment>
<keyword evidence="3" id="KW-0507">mRNA processing</keyword>
<dbReference type="OMA" id="DTQCVEL"/>
<dbReference type="GO" id="GO:0016556">
    <property type="term" value="P:mRNA modification"/>
    <property type="evidence" value="ECO:0007669"/>
    <property type="project" value="InterPro"/>
</dbReference>
<evidence type="ECO:0000256" key="6">
    <source>
        <dbReference type="SAM" id="Coils"/>
    </source>
</evidence>
<evidence type="ECO:0000256" key="3">
    <source>
        <dbReference type="ARBA" id="ARBA00022664"/>
    </source>
</evidence>
<gene>
    <name evidence="7" type="ORF">NEOLI_002523</name>
</gene>
<keyword evidence="6" id="KW-0175">Coiled coil</keyword>
<evidence type="ECO:0000256" key="5">
    <source>
        <dbReference type="ARBA" id="ARBA00023242"/>
    </source>
</evidence>
<accession>A0A1U7LUA7</accession>
<dbReference type="Pfam" id="PF17098">
    <property type="entry name" value="Wtap"/>
    <property type="match status" value="1"/>
</dbReference>
<name>A0A1U7LUA7_NEOID</name>
<reference evidence="7 8" key="1">
    <citation type="submission" date="2016-04" db="EMBL/GenBank/DDBJ databases">
        <title>Evolutionary innovation and constraint leading to complex multicellularity in the Ascomycota.</title>
        <authorList>
            <person name="Cisse O."/>
            <person name="Nguyen A."/>
            <person name="Hewitt D.A."/>
            <person name="Jedd G."/>
            <person name="Stajich J.E."/>
        </authorList>
    </citation>
    <scope>NUCLEOTIDE SEQUENCE [LARGE SCALE GENOMIC DNA]</scope>
    <source>
        <strain evidence="7 8">DAH-3</strain>
    </source>
</reference>
<sequence length="188" mass="21849">MTNLDLNANQLESKIIQQEQEIQFLLKEVQRRGSVDKIVPLPIYYEQAFQKLRKKIDTANEEIKSLKAEKEAMLAFIEQHHNSPEQLGIYRQLVVKLQALTKENEELGQMLGLGRIQQLMTDVAIRKKEAQMLQDGIENYRKQNSILDTQCVELIKVVDLLRRKLEKYEEKFGPIAEKETKTDSPPEA</sequence>
<feature type="coiled-coil region" evidence="6">
    <location>
        <begin position="1"/>
        <end position="110"/>
    </location>
</feature>
<evidence type="ECO:0000313" key="7">
    <source>
        <dbReference type="EMBL" id="OLL26101.1"/>
    </source>
</evidence>
<dbReference type="EMBL" id="LXFE01000241">
    <property type="protein sequence ID" value="OLL26101.1"/>
    <property type="molecule type" value="Genomic_DNA"/>
</dbReference>
<dbReference type="STRING" id="1198029.A0A1U7LUA7"/>
<keyword evidence="5" id="KW-0539">Nucleus</keyword>
<evidence type="ECO:0000256" key="1">
    <source>
        <dbReference type="ARBA" id="ARBA00004123"/>
    </source>
</evidence>
<dbReference type="InterPro" id="IPR033757">
    <property type="entry name" value="WTAP"/>
</dbReference>
<proteinExistence type="inferred from homology"/>
<dbReference type="GO" id="GO:0006397">
    <property type="term" value="P:mRNA processing"/>
    <property type="evidence" value="ECO:0007669"/>
    <property type="project" value="UniProtKB-KW"/>
</dbReference>
<dbReference type="GO" id="GO:0000381">
    <property type="term" value="P:regulation of alternative mRNA splicing, via spliceosome"/>
    <property type="evidence" value="ECO:0007669"/>
    <property type="project" value="InterPro"/>
</dbReference>
<keyword evidence="8" id="KW-1185">Reference proteome</keyword>
<dbReference type="GO" id="GO:0005634">
    <property type="term" value="C:nucleus"/>
    <property type="evidence" value="ECO:0007669"/>
    <property type="project" value="UniProtKB-SubCell"/>
</dbReference>
<comment type="subcellular location">
    <subcellularLocation>
        <location evidence="1">Nucleus</location>
    </subcellularLocation>
</comment>